<dbReference type="PANTHER" id="PTHR43268:SF6">
    <property type="entry name" value="THIOSULFATE SULFURTRANSFERASE_RHODANESE-LIKE DOMAIN-CONTAINING PROTEIN 2"/>
    <property type="match status" value="1"/>
</dbReference>
<dbReference type="InterPro" id="IPR005645">
    <property type="entry name" value="FSH-like_dom"/>
</dbReference>
<reference evidence="2" key="2">
    <citation type="journal article" date="2023" name="Int. J. Mol. Sci.">
        <title>De Novo Assembly and Annotation of 11 Diverse Shrub Willow (Salix) Genomes Reveals Novel Gene Organization in Sex-Linked Regions.</title>
        <authorList>
            <person name="Hyden B."/>
            <person name="Feng K."/>
            <person name="Yates T.B."/>
            <person name="Jawdy S."/>
            <person name="Cereghino C."/>
            <person name="Smart L.B."/>
            <person name="Muchero W."/>
        </authorList>
    </citation>
    <scope>NUCLEOTIDE SEQUENCE [LARGE SCALE GENOMIC DNA]</scope>
    <source>
        <tissue evidence="2">Shoot tip</tissue>
    </source>
</reference>
<comment type="caution">
    <text evidence="2">The sequence shown here is derived from an EMBL/GenBank/DDBJ whole genome shotgun (WGS) entry which is preliminary data.</text>
</comment>
<reference evidence="2" key="1">
    <citation type="submission" date="2022-11" db="EMBL/GenBank/DDBJ databases">
        <authorList>
            <person name="Hyden B.L."/>
            <person name="Feng K."/>
            <person name="Yates T."/>
            <person name="Jawdy S."/>
            <person name="Smart L.B."/>
            <person name="Muchero W."/>
        </authorList>
    </citation>
    <scope>NUCLEOTIDE SEQUENCE</scope>
    <source>
        <tissue evidence="2">Shoot tip</tissue>
    </source>
</reference>
<name>A0A9Q0PU12_SALVM</name>
<dbReference type="OrthoDB" id="1745585at2759"/>
<dbReference type="EMBL" id="JAPFFL010000011">
    <property type="protein sequence ID" value="KAJ6694436.1"/>
    <property type="molecule type" value="Genomic_DNA"/>
</dbReference>
<dbReference type="InterPro" id="IPR029058">
    <property type="entry name" value="AB_hydrolase_fold"/>
</dbReference>
<evidence type="ECO:0000313" key="2">
    <source>
        <dbReference type="EMBL" id="KAJ6694436.1"/>
    </source>
</evidence>
<dbReference type="Pfam" id="PF03959">
    <property type="entry name" value="FSH1"/>
    <property type="match status" value="1"/>
</dbReference>
<dbReference type="InterPro" id="IPR020936">
    <property type="entry name" value="TrhO"/>
</dbReference>
<accession>A0A9Q0PU12</accession>
<dbReference type="PANTHER" id="PTHR43268">
    <property type="entry name" value="THIOSULFATE SULFURTRANSFERASE/RHODANESE-LIKE DOMAIN-CONTAINING PROTEIN 2"/>
    <property type="match status" value="1"/>
</dbReference>
<dbReference type="Proteomes" id="UP001151529">
    <property type="component" value="Chromosome 13"/>
</dbReference>
<protein>
    <recommendedName>
        <fullName evidence="1">Serine hydrolase domain-containing protein</fullName>
    </recommendedName>
</protein>
<sequence>MDYPKNKESTFLKLRLGLSHCSGQTCIDQQWQTTARIKTGAKRSKNNIVSFLTTDKQKSPTSIHFSPTTPTASPSLSCAVSASLHGVNVTELVTFSPYPLAKAPDVSNAGRHLSAAKFHSVLQNAEGMDEWKECPDVLHWPILDSEEKEEAVIVCLSPYRLDPSGSKFTMLTLGARSPIKLRILCLHGFHQNASGFKGRTASLSRKLKSIVELILSISSLNCSVKFTRLIAPDCKGRSATDRKKADSPFDPLQNRQQTEGFNVSLSYLKTVFSQDGPFDGILGFSRGEAIKGDIDFRFAILCAGFRLFH</sequence>
<evidence type="ECO:0000259" key="1">
    <source>
        <dbReference type="Pfam" id="PF03959"/>
    </source>
</evidence>
<proteinExistence type="predicted"/>
<dbReference type="AlphaFoldDB" id="A0A9Q0PU12"/>
<feature type="domain" description="Serine hydrolase" evidence="1">
    <location>
        <begin position="180"/>
        <end position="290"/>
    </location>
</feature>
<keyword evidence="3" id="KW-1185">Reference proteome</keyword>
<evidence type="ECO:0000313" key="3">
    <source>
        <dbReference type="Proteomes" id="UP001151529"/>
    </source>
</evidence>
<organism evidence="2 3">
    <name type="scientific">Salix viminalis</name>
    <name type="common">Common osier</name>
    <name type="synonym">Basket willow</name>
    <dbReference type="NCBI Taxonomy" id="40686"/>
    <lineage>
        <taxon>Eukaryota</taxon>
        <taxon>Viridiplantae</taxon>
        <taxon>Streptophyta</taxon>
        <taxon>Embryophyta</taxon>
        <taxon>Tracheophyta</taxon>
        <taxon>Spermatophyta</taxon>
        <taxon>Magnoliopsida</taxon>
        <taxon>eudicotyledons</taxon>
        <taxon>Gunneridae</taxon>
        <taxon>Pentapetalae</taxon>
        <taxon>rosids</taxon>
        <taxon>fabids</taxon>
        <taxon>Malpighiales</taxon>
        <taxon>Salicaceae</taxon>
        <taxon>Saliceae</taxon>
        <taxon>Salix</taxon>
    </lineage>
</organism>
<gene>
    <name evidence="2" type="ORF">OIU85_005148</name>
</gene>
<dbReference type="Gene3D" id="3.40.50.1820">
    <property type="entry name" value="alpha/beta hydrolase"/>
    <property type="match status" value="1"/>
</dbReference>